<evidence type="ECO:0000256" key="13">
    <source>
        <dbReference type="ARBA" id="ARBA00040794"/>
    </source>
</evidence>
<dbReference type="PROSITE" id="PS00893">
    <property type="entry name" value="NUDIX_BOX"/>
    <property type="match status" value="1"/>
</dbReference>
<dbReference type="Gene3D" id="3.90.79.10">
    <property type="entry name" value="Nucleoside Triphosphate Pyrophosphohydrolase"/>
    <property type="match status" value="1"/>
</dbReference>
<dbReference type="OrthoDB" id="9810648at2"/>
<comment type="cofactor">
    <cofactor evidence="1 18">
        <name>Mg(2+)</name>
        <dbReference type="ChEBI" id="CHEBI:18420"/>
    </cofactor>
</comment>
<dbReference type="GO" id="GO:0006260">
    <property type="term" value="P:DNA replication"/>
    <property type="evidence" value="ECO:0007669"/>
    <property type="project" value="UniProtKB-KW"/>
</dbReference>
<evidence type="ECO:0000256" key="9">
    <source>
        <dbReference type="ARBA" id="ARBA00023204"/>
    </source>
</evidence>
<feature type="binding site" evidence="17">
    <location>
        <begin position="34"/>
        <end position="37"/>
    </location>
    <ligand>
        <name>8-oxo-dGTP</name>
        <dbReference type="ChEBI" id="CHEBI:77896"/>
    </ligand>
</feature>
<evidence type="ECO:0000256" key="16">
    <source>
        <dbReference type="ARBA" id="ARBA00042798"/>
    </source>
</evidence>
<keyword evidence="21" id="KW-1185">Reference proteome</keyword>
<feature type="binding site" evidence="17">
    <location>
        <position position="28"/>
    </location>
    <ligand>
        <name>8-oxo-dGTP</name>
        <dbReference type="ChEBI" id="CHEBI:77896"/>
    </ligand>
</feature>
<evidence type="ECO:0000256" key="10">
    <source>
        <dbReference type="ARBA" id="ARBA00035861"/>
    </source>
</evidence>
<evidence type="ECO:0000256" key="4">
    <source>
        <dbReference type="ARBA" id="ARBA00022705"/>
    </source>
</evidence>
<dbReference type="CDD" id="cd03425">
    <property type="entry name" value="NUDIX_MutT_NudA_like"/>
    <property type="match status" value="1"/>
</dbReference>
<evidence type="ECO:0000256" key="14">
    <source>
        <dbReference type="ARBA" id="ARBA00041592"/>
    </source>
</evidence>
<evidence type="ECO:0000256" key="3">
    <source>
        <dbReference type="ARBA" id="ARBA00022457"/>
    </source>
</evidence>
<evidence type="ECO:0000313" key="20">
    <source>
        <dbReference type="EMBL" id="RJG50044.1"/>
    </source>
</evidence>
<dbReference type="InterPro" id="IPR015797">
    <property type="entry name" value="NUDIX_hydrolase-like_dom_sf"/>
</dbReference>
<sequence length="131" mass="14877">MKRVHVAAGIIINPEHKILLSRRLSHQHQGGKWEFPGGKVEQGETVSEALTRELEEEVNLTIFDCSLFETISFDYPDKQVLLEFMLVTDFSGNANGNEGQEIRWVEVQALNQYEFPAANQPIVTALMQQFS</sequence>
<feature type="binding site" evidence="18">
    <location>
        <position position="37"/>
    </location>
    <ligand>
        <name>Mg(2+)</name>
        <dbReference type="ChEBI" id="CHEBI:18420"/>
    </ligand>
</feature>
<dbReference type="GO" id="GO:0044715">
    <property type="term" value="F:8-oxo-dGDP phosphatase activity"/>
    <property type="evidence" value="ECO:0007669"/>
    <property type="project" value="TreeGrafter"/>
</dbReference>
<dbReference type="AlphaFoldDB" id="A0A418YI91"/>
<dbReference type="GO" id="GO:0044716">
    <property type="term" value="F:8-oxo-GDP phosphatase activity"/>
    <property type="evidence" value="ECO:0007669"/>
    <property type="project" value="TreeGrafter"/>
</dbReference>
<evidence type="ECO:0000256" key="2">
    <source>
        <dbReference type="ARBA" id="ARBA00005582"/>
    </source>
</evidence>
<evidence type="ECO:0000256" key="18">
    <source>
        <dbReference type="PIRSR" id="PIRSR603561-2"/>
    </source>
</evidence>
<accession>A0A418YI91</accession>
<dbReference type="InterPro" id="IPR020476">
    <property type="entry name" value="Nudix_hydrolase"/>
</dbReference>
<keyword evidence="7" id="KW-0378">Hydrolase</keyword>
<comment type="catalytic activity">
    <reaction evidence="11">
        <text>8-oxo-GTP + H2O = 8-oxo-GMP + diphosphate + H(+)</text>
        <dbReference type="Rhea" id="RHEA:67616"/>
        <dbReference type="ChEBI" id="CHEBI:15377"/>
        <dbReference type="ChEBI" id="CHEBI:15378"/>
        <dbReference type="ChEBI" id="CHEBI:33019"/>
        <dbReference type="ChEBI" id="CHEBI:143553"/>
        <dbReference type="ChEBI" id="CHEBI:145694"/>
    </reaction>
</comment>
<dbReference type="Pfam" id="PF14815">
    <property type="entry name" value="NUDIX_4"/>
    <property type="match status" value="1"/>
</dbReference>
<dbReference type="InterPro" id="IPR029119">
    <property type="entry name" value="MutY_C"/>
</dbReference>
<dbReference type="PANTHER" id="PTHR47707:SF1">
    <property type="entry name" value="NUDIX HYDROLASE FAMILY PROTEIN"/>
    <property type="match status" value="1"/>
</dbReference>
<dbReference type="PRINTS" id="PR00502">
    <property type="entry name" value="NUDIXFAMILY"/>
</dbReference>
<evidence type="ECO:0000256" key="5">
    <source>
        <dbReference type="ARBA" id="ARBA00022723"/>
    </source>
</evidence>
<dbReference type="NCBIfam" id="TIGR00586">
    <property type="entry name" value="mutt"/>
    <property type="match status" value="1"/>
</dbReference>
<dbReference type="InterPro" id="IPR003561">
    <property type="entry name" value="Mutator_MutT"/>
</dbReference>
<dbReference type="InterPro" id="IPR047127">
    <property type="entry name" value="MutT-like"/>
</dbReference>
<reference evidence="20 21" key="2">
    <citation type="submission" date="2019-01" db="EMBL/GenBank/DDBJ databases">
        <title>Motilimonas pumilus sp. nov., isolated from the gut of sea cucumber (Apostichopus japonicus).</title>
        <authorList>
            <person name="Wang F.-Q."/>
            <person name="Ren L.-H."/>
            <person name="Lin Y.-W."/>
            <person name="Sun G.-H."/>
            <person name="Du Z.-J."/>
            <person name="Zhao J.-X."/>
            <person name="Liu X.-J."/>
            <person name="Liu L.-J."/>
        </authorList>
    </citation>
    <scope>NUCLEOTIDE SEQUENCE [LARGE SCALE GENOMIC DNA]</scope>
    <source>
        <strain evidence="20 21">PLHSC7-2</strain>
    </source>
</reference>
<gene>
    <name evidence="20" type="primary">mutT</name>
    <name evidence="20" type="ORF">D1Z90_05220</name>
</gene>
<dbReference type="PRINTS" id="PR01401">
    <property type="entry name" value="MUTATORMUTT"/>
</dbReference>
<evidence type="ECO:0000256" key="11">
    <source>
        <dbReference type="ARBA" id="ARBA00036904"/>
    </source>
</evidence>
<dbReference type="GO" id="GO:0008413">
    <property type="term" value="F:8-oxo-7,8-dihydroguanosine triphosphate pyrophosphatase activity"/>
    <property type="evidence" value="ECO:0007669"/>
    <property type="project" value="InterPro"/>
</dbReference>
<dbReference type="EC" id="3.6.1.55" evidence="12"/>
<evidence type="ECO:0000259" key="19">
    <source>
        <dbReference type="PROSITE" id="PS51462"/>
    </source>
</evidence>
<feature type="domain" description="Nudix hydrolase" evidence="19">
    <location>
        <begin position="2"/>
        <end position="129"/>
    </location>
</feature>
<protein>
    <recommendedName>
        <fullName evidence="13">8-oxo-dGTP diphosphatase</fullName>
        <ecNumber evidence="12">3.6.1.55</ecNumber>
    </recommendedName>
    <alternativeName>
        <fullName evidence="16">7,8-dihydro-8-oxoguanine-triphosphatase</fullName>
    </alternativeName>
    <alternativeName>
        <fullName evidence="15">Mutator protein MutT</fullName>
    </alternativeName>
    <alternativeName>
        <fullName evidence="14">dGTP pyrophosphohydrolase</fullName>
    </alternativeName>
</protein>
<keyword evidence="9" id="KW-0234">DNA repair</keyword>
<dbReference type="InterPro" id="IPR020084">
    <property type="entry name" value="NUDIX_hydrolase_CS"/>
</dbReference>
<evidence type="ECO:0000256" key="12">
    <source>
        <dbReference type="ARBA" id="ARBA00038905"/>
    </source>
</evidence>
<keyword evidence="8 18" id="KW-0460">Magnesium</keyword>
<evidence type="ECO:0000256" key="1">
    <source>
        <dbReference type="ARBA" id="ARBA00001946"/>
    </source>
</evidence>
<dbReference type="RefSeq" id="WP_119909690.1">
    <property type="nucleotide sequence ID" value="NZ_QZCH01000003.1"/>
</dbReference>
<dbReference type="Proteomes" id="UP000283255">
    <property type="component" value="Unassembled WGS sequence"/>
</dbReference>
<name>A0A418YI91_9GAMM</name>
<keyword evidence="3" id="KW-0515">Mutator protein</keyword>
<proteinExistence type="inferred from homology"/>
<dbReference type="GO" id="GO:0046872">
    <property type="term" value="F:metal ion binding"/>
    <property type="evidence" value="ECO:0007669"/>
    <property type="project" value="UniProtKB-KW"/>
</dbReference>
<dbReference type="EMBL" id="QZCH01000003">
    <property type="protein sequence ID" value="RJG50044.1"/>
    <property type="molecule type" value="Genomic_DNA"/>
</dbReference>
<comment type="caution">
    <text evidence="20">The sequence shown here is derived from an EMBL/GenBank/DDBJ whole genome shotgun (WGS) entry which is preliminary data.</text>
</comment>
<evidence type="ECO:0000256" key="7">
    <source>
        <dbReference type="ARBA" id="ARBA00022801"/>
    </source>
</evidence>
<dbReference type="PANTHER" id="PTHR47707">
    <property type="entry name" value="8-OXO-DGTP DIPHOSPHATASE"/>
    <property type="match status" value="1"/>
</dbReference>
<feature type="binding site" evidence="18">
    <location>
        <position position="57"/>
    </location>
    <ligand>
        <name>Mg(2+)</name>
        <dbReference type="ChEBI" id="CHEBI:18420"/>
    </ligand>
</feature>
<dbReference type="InterPro" id="IPR000086">
    <property type="entry name" value="NUDIX_hydrolase_dom"/>
</dbReference>
<dbReference type="GO" id="GO:0006281">
    <property type="term" value="P:DNA repair"/>
    <property type="evidence" value="ECO:0007669"/>
    <property type="project" value="UniProtKB-KW"/>
</dbReference>
<feature type="binding site" evidence="17">
    <location>
        <position position="119"/>
    </location>
    <ligand>
        <name>8-oxo-dGTP</name>
        <dbReference type="ChEBI" id="CHEBI:77896"/>
    </ligand>
</feature>
<feature type="binding site" evidence="17">
    <location>
        <position position="23"/>
    </location>
    <ligand>
        <name>8-oxo-dGTP</name>
        <dbReference type="ChEBI" id="CHEBI:77896"/>
    </ligand>
</feature>
<comment type="catalytic activity">
    <reaction evidence="10">
        <text>8-oxo-dGTP + H2O = 8-oxo-dGMP + diphosphate + H(+)</text>
        <dbReference type="Rhea" id="RHEA:31575"/>
        <dbReference type="ChEBI" id="CHEBI:15377"/>
        <dbReference type="ChEBI" id="CHEBI:15378"/>
        <dbReference type="ChEBI" id="CHEBI:33019"/>
        <dbReference type="ChEBI" id="CHEBI:63224"/>
        <dbReference type="ChEBI" id="CHEBI:77896"/>
        <dbReference type="EC" id="3.6.1.55"/>
    </reaction>
</comment>
<keyword evidence="5 18" id="KW-0479">Metal-binding</keyword>
<keyword evidence="4" id="KW-0235">DNA replication</keyword>
<reference evidence="20 21" key="1">
    <citation type="submission" date="2018-09" db="EMBL/GenBank/DDBJ databases">
        <authorList>
            <person name="Wang F."/>
        </authorList>
    </citation>
    <scope>NUCLEOTIDE SEQUENCE [LARGE SCALE GENOMIC DNA]</scope>
    <source>
        <strain evidence="20 21">PLHSC7-2</strain>
    </source>
</reference>
<dbReference type="SUPFAM" id="SSF55811">
    <property type="entry name" value="Nudix"/>
    <property type="match status" value="1"/>
</dbReference>
<keyword evidence="6" id="KW-0227">DNA damage</keyword>
<evidence type="ECO:0000256" key="6">
    <source>
        <dbReference type="ARBA" id="ARBA00022763"/>
    </source>
</evidence>
<evidence type="ECO:0000256" key="17">
    <source>
        <dbReference type="PIRSR" id="PIRSR603561-1"/>
    </source>
</evidence>
<evidence type="ECO:0000313" key="21">
    <source>
        <dbReference type="Proteomes" id="UP000283255"/>
    </source>
</evidence>
<evidence type="ECO:0000256" key="8">
    <source>
        <dbReference type="ARBA" id="ARBA00022842"/>
    </source>
</evidence>
<dbReference type="PROSITE" id="PS51462">
    <property type="entry name" value="NUDIX"/>
    <property type="match status" value="1"/>
</dbReference>
<dbReference type="FunFam" id="3.90.79.10:FF:000014">
    <property type="entry name" value="8-oxo-dGTP diphosphatase MutT"/>
    <property type="match status" value="1"/>
</dbReference>
<comment type="similarity">
    <text evidence="2">Belongs to the Nudix hydrolase family.</text>
</comment>
<dbReference type="GO" id="GO:0035539">
    <property type="term" value="F:8-oxo-7,8-dihydrodeoxyguanosine triphosphate pyrophosphatase activity"/>
    <property type="evidence" value="ECO:0007669"/>
    <property type="project" value="UniProtKB-EC"/>
</dbReference>
<evidence type="ECO:0000256" key="15">
    <source>
        <dbReference type="ARBA" id="ARBA00041979"/>
    </source>
</evidence>
<organism evidence="20 21">
    <name type="scientific">Motilimonas pumila</name>
    <dbReference type="NCBI Taxonomy" id="2303987"/>
    <lineage>
        <taxon>Bacteria</taxon>
        <taxon>Pseudomonadati</taxon>
        <taxon>Pseudomonadota</taxon>
        <taxon>Gammaproteobacteria</taxon>
        <taxon>Alteromonadales</taxon>
        <taxon>Alteromonadales genera incertae sedis</taxon>
        <taxon>Motilimonas</taxon>
    </lineage>
</organism>